<dbReference type="EMBL" id="LFJJ01000004">
    <property type="protein sequence ID" value="KND62172.1"/>
    <property type="molecule type" value="Genomic_DNA"/>
</dbReference>
<feature type="domain" description="Copper resistance protein D" evidence="7">
    <location>
        <begin position="198"/>
        <end position="299"/>
    </location>
</feature>
<dbReference type="GO" id="GO:0006825">
    <property type="term" value="P:copper ion transport"/>
    <property type="evidence" value="ECO:0007669"/>
    <property type="project" value="InterPro"/>
</dbReference>
<keyword evidence="4 6" id="KW-1133">Transmembrane helix</keyword>
<organism evidence="8 9">
    <name type="scientific">Candidatus Burkholderia verschuerenii</name>
    <dbReference type="NCBI Taxonomy" id="242163"/>
    <lineage>
        <taxon>Bacteria</taxon>
        <taxon>Pseudomonadati</taxon>
        <taxon>Pseudomonadota</taxon>
        <taxon>Betaproteobacteria</taxon>
        <taxon>Burkholderiales</taxon>
        <taxon>Burkholderiaceae</taxon>
        <taxon>Burkholderia</taxon>
    </lineage>
</organism>
<proteinExistence type="predicted"/>
<evidence type="ECO:0000259" key="7">
    <source>
        <dbReference type="Pfam" id="PF05425"/>
    </source>
</evidence>
<feature type="transmembrane region" description="Helical" evidence="6">
    <location>
        <begin position="56"/>
        <end position="78"/>
    </location>
</feature>
<keyword evidence="9" id="KW-1185">Reference proteome</keyword>
<feature type="transmembrane region" description="Helical" evidence="6">
    <location>
        <begin position="128"/>
        <end position="145"/>
    </location>
</feature>
<keyword evidence="5 6" id="KW-0472">Membrane</keyword>
<dbReference type="InterPro" id="IPR008457">
    <property type="entry name" value="Cu-R_CopD_dom"/>
</dbReference>
<evidence type="ECO:0000256" key="2">
    <source>
        <dbReference type="ARBA" id="ARBA00022475"/>
    </source>
</evidence>
<dbReference type="AlphaFoldDB" id="A0A0L0MHM1"/>
<dbReference type="PANTHER" id="PTHR34820:SF4">
    <property type="entry name" value="INNER MEMBRANE PROTEIN YEBZ"/>
    <property type="match status" value="1"/>
</dbReference>
<accession>A0A0L0MHM1</accession>
<comment type="subcellular location">
    <subcellularLocation>
        <location evidence="1">Cell membrane</location>
        <topology evidence="1">Multi-pass membrane protein</topology>
    </subcellularLocation>
</comment>
<protein>
    <submittedName>
        <fullName evidence="8">Copper resistance protein D</fullName>
    </submittedName>
</protein>
<evidence type="ECO:0000256" key="5">
    <source>
        <dbReference type="ARBA" id="ARBA00023136"/>
    </source>
</evidence>
<name>A0A0L0MHM1_9BURK</name>
<dbReference type="OrthoDB" id="9035255at2"/>
<evidence type="ECO:0000256" key="3">
    <source>
        <dbReference type="ARBA" id="ARBA00022692"/>
    </source>
</evidence>
<dbReference type="InterPro" id="IPR032694">
    <property type="entry name" value="CopC/D"/>
</dbReference>
<sequence>MTGDPLNLAQIAFAALGDMSLVCALGALLLDGWLCHERAFLASSPSQRAWRRASRATFLAAILLAFCHFVSLWLQAAAMSGSPIAEAGASLWLVGTATHAGIGWSVALAGSVLLASAAARGPMTSSRMMFALVGALIAAAGKSAIGHAADAGAFSFAEAVQTVHLLATGVWGGLVIAGALAVLPALDAPLARASLLRIVSGMSRAATIAIGFVIATGVYNAWRGIGGSASVLTTSTWGHALVVKIVLVMGALAIGSINRWRAMPKLQRSGSTADAHAVIALMRLEAVSMAGVFVAASVLSHSVPGMAMMG</sequence>
<dbReference type="PATRIC" id="fig|242163.4.peg.4773"/>
<comment type="caution">
    <text evidence="8">The sequence shown here is derived from an EMBL/GenBank/DDBJ whole genome shotgun (WGS) entry which is preliminary data.</text>
</comment>
<feature type="transmembrane region" description="Helical" evidence="6">
    <location>
        <begin position="278"/>
        <end position="299"/>
    </location>
</feature>
<dbReference type="Pfam" id="PF05425">
    <property type="entry name" value="CopD"/>
    <property type="match status" value="1"/>
</dbReference>
<keyword evidence="3 6" id="KW-0812">Transmembrane</keyword>
<feature type="transmembrane region" description="Helical" evidence="6">
    <location>
        <begin position="237"/>
        <end position="257"/>
    </location>
</feature>
<evidence type="ECO:0000256" key="4">
    <source>
        <dbReference type="ARBA" id="ARBA00022989"/>
    </source>
</evidence>
<dbReference type="RefSeq" id="WP_050451864.1">
    <property type="nucleotide sequence ID" value="NZ_LFJJ01000004.1"/>
</dbReference>
<dbReference type="PANTHER" id="PTHR34820">
    <property type="entry name" value="INNER MEMBRANE PROTEIN YEBZ"/>
    <property type="match status" value="1"/>
</dbReference>
<gene>
    <name evidence="8" type="ORF">BVER_01968c</name>
</gene>
<keyword evidence="2" id="KW-1003">Cell membrane</keyword>
<evidence type="ECO:0000256" key="1">
    <source>
        <dbReference type="ARBA" id="ARBA00004651"/>
    </source>
</evidence>
<evidence type="ECO:0000313" key="8">
    <source>
        <dbReference type="EMBL" id="KND62172.1"/>
    </source>
</evidence>
<evidence type="ECO:0000313" key="9">
    <source>
        <dbReference type="Proteomes" id="UP000036959"/>
    </source>
</evidence>
<dbReference type="Proteomes" id="UP000036959">
    <property type="component" value="Unassembled WGS sequence"/>
</dbReference>
<feature type="transmembrane region" description="Helical" evidence="6">
    <location>
        <begin position="165"/>
        <end position="186"/>
    </location>
</feature>
<dbReference type="GO" id="GO:0005886">
    <property type="term" value="C:plasma membrane"/>
    <property type="evidence" value="ECO:0007669"/>
    <property type="project" value="UniProtKB-SubCell"/>
</dbReference>
<evidence type="ECO:0000256" key="6">
    <source>
        <dbReference type="SAM" id="Phobius"/>
    </source>
</evidence>
<feature type="transmembrane region" description="Helical" evidence="6">
    <location>
        <begin position="12"/>
        <end position="35"/>
    </location>
</feature>
<feature type="transmembrane region" description="Helical" evidence="6">
    <location>
        <begin position="90"/>
        <end position="116"/>
    </location>
</feature>
<reference evidence="9" key="1">
    <citation type="submission" date="2015-06" db="EMBL/GenBank/DDBJ databases">
        <title>Comparative genomics of Burkholderia leaf nodule symbionts.</title>
        <authorList>
            <person name="Carlier A."/>
            <person name="Eberl L."/>
            <person name="Pinto-Carbo M."/>
        </authorList>
    </citation>
    <scope>NUCLEOTIDE SEQUENCE [LARGE SCALE GENOMIC DNA]</scope>
    <source>
        <strain evidence="9">UZHbot4</strain>
    </source>
</reference>